<reference evidence="2" key="1">
    <citation type="submission" date="2016-11" db="EMBL/GenBank/DDBJ databases">
        <authorList>
            <person name="Varghese N."/>
            <person name="Submissions S."/>
        </authorList>
    </citation>
    <scope>NUCLEOTIDE SEQUENCE [LARGE SCALE GENOMIC DNA]</scope>
    <source>
        <strain evidence="2">DSM 26349</strain>
    </source>
</reference>
<dbReference type="STRING" id="797419.SAMN05216556_12432"/>
<dbReference type="Proteomes" id="UP000184172">
    <property type="component" value="Unassembled WGS sequence"/>
</dbReference>
<dbReference type="RefSeq" id="WP_073220634.1">
    <property type="nucleotide sequence ID" value="NZ_FNNS01000024.1"/>
</dbReference>
<evidence type="ECO:0000313" key="2">
    <source>
        <dbReference type="Proteomes" id="UP000184172"/>
    </source>
</evidence>
<sequence length="207" mass="24338">MKKSIRNIIIGTLFVFSFNCTSYKSAMYKGEKGIEYARVNAITDFVNTYKTPRYYLKKREGKPFEVFVLIREKHLNKSTFVLSILPEYGDISLRVEDSLGKVPRSYFPNRYTIENENLFLWNDSITPLQKDVLNVMDKYGVLDSVDVKRELGLLPNDFEDTRVITFDDRLKSVNYFICKKNIEKYKKKITNKAFGYYDPPKLKCNTH</sequence>
<keyword evidence="2" id="KW-1185">Reference proteome</keyword>
<evidence type="ECO:0000313" key="1">
    <source>
        <dbReference type="EMBL" id="SHJ77580.1"/>
    </source>
</evidence>
<dbReference type="EMBL" id="FQYV01000025">
    <property type="protein sequence ID" value="SHJ77580.1"/>
    <property type="molecule type" value="Genomic_DNA"/>
</dbReference>
<gene>
    <name evidence="1" type="ORF">SAMN04487908_12528</name>
</gene>
<name>A0A1M6M2C7_9FLAO</name>
<proteinExistence type="predicted"/>
<organism evidence="1 2">
    <name type="scientific">Aequorivita viscosa</name>
    <dbReference type="NCBI Taxonomy" id="797419"/>
    <lineage>
        <taxon>Bacteria</taxon>
        <taxon>Pseudomonadati</taxon>
        <taxon>Bacteroidota</taxon>
        <taxon>Flavobacteriia</taxon>
        <taxon>Flavobacteriales</taxon>
        <taxon>Flavobacteriaceae</taxon>
        <taxon>Aequorivita</taxon>
    </lineage>
</organism>
<protein>
    <submittedName>
        <fullName evidence="1">Uncharacterized protein</fullName>
    </submittedName>
</protein>
<dbReference type="OrthoDB" id="1263340at2"/>
<accession>A0A1M6M2C7</accession>
<dbReference type="AlphaFoldDB" id="A0A1M6M2C7"/>